<evidence type="ECO:0000313" key="5">
    <source>
        <dbReference type="Proteomes" id="UP000014174"/>
    </source>
</evidence>
<reference evidence="4 5" key="1">
    <citation type="journal article" date="2013" name="Genome Announc.">
        <title>Draft Genome Sequence of Arcticibacter svalbardensis Strain MN12-7T, a Member of the Family Sphingobacteriaceae Isolated from an Arctic Soil Sample.</title>
        <authorList>
            <person name="Shivaji S."/>
            <person name="Ara S."/>
            <person name="Prasad S."/>
            <person name="Manasa B.P."/>
            <person name="Begum Z."/>
            <person name="Singh A."/>
            <person name="Kumar Pinnaka A."/>
        </authorList>
    </citation>
    <scope>NUCLEOTIDE SEQUENCE [LARGE SCALE GENOMIC DNA]</scope>
    <source>
        <strain evidence="4 5">MN12-7</strain>
    </source>
</reference>
<dbReference type="GO" id="GO:0008422">
    <property type="term" value="F:beta-glucosidase activity"/>
    <property type="evidence" value="ECO:0007669"/>
    <property type="project" value="UniProtKB-EC"/>
</dbReference>
<dbReference type="SMART" id="SM01217">
    <property type="entry name" value="Fn3_like"/>
    <property type="match status" value="1"/>
</dbReference>
<proteinExistence type="inferred from homology"/>
<dbReference type="Pfam" id="PF01915">
    <property type="entry name" value="Glyco_hydro_3_C"/>
    <property type="match status" value="1"/>
</dbReference>
<dbReference type="FunFam" id="3.40.50.1700:FF:000016">
    <property type="entry name" value="Periplasmic beta-glucosidase, xylosidase/arabinosidase"/>
    <property type="match status" value="1"/>
</dbReference>
<dbReference type="Proteomes" id="UP000014174">
    <property type="component" value="Unassembled WGS sequence"/>
</dbReference>
<accession>R9GXD7</accession>
<dbReference type="PANTHER" id="PTHR42715:SF10">
    <property type="entry name" value="BETA-GLUCOSIDASE"/>
    <property type="match status" value="1"/>
</dbReference>
<dbReference type="AlphaFoldDB" id="R9GXD7"/>
<dbReference type="PATRIC" id="fig|1150600.3.peg.470"/>
<dbReference type="Gene3D" id="2.60.40.10">
    <property type="entry name" value="Immunoglobulins"/>
    <property type="match status" value="1"/>
</dbReference>
<dbReference type="Gene3D" id="3.40.50.1700">
    <property type="entry name" value="Glycoside hydrolase family 3 C-terminal domain"/>
    <property type="match status" value="1"/>
</dbReference>
<dbReference type="STRING" id="1150600.ADIARSV_0479"/>
<keyword evidence="5" id="KW-1185">Reference proteome</keyword>
<name>R9GXD7_9SPHI</name>
<dbReference type="GO" id="GO:0005975">
    <property type="term" value="P:carbohydrate metabolic process"/>
    <property type="evidence" value="ECO:0007669"/>
    <property type="project" value="InterPro"/>
</dbReference>
<organism evidence="4 5">
    <name type="scientific">Arcticibacter svalbardensis MN12-7</name>
    <dbReference type="NCBI Taxonomy" id="1150600"/>
    <lineage>
        <taxon>Bacteria</taxon>
        <taxon>Pseudomonadati</taxon>
        <taxon>Bacteroidota</taxon>
        <taxon>Sphingobacteriia</taxon>
        <taxon>Sphingobacteriales</taxon>
        <taxon>Sphingobacteriaceae</taxon>
        <taxon>Arcticibacter</taxon>
    </lineage>
</organism>
<dbReference type="FunFam" id="2.60.40.10:FF:000495">
    <property type="entry name" value="Periplasmic beta-glucosidase"/>
    <property type="match status" value="1"/>
</dbReference>
<protein>
    <submittedName>
        <fullName evidence="4">Beta-glucosidase</fullName>
        <ecNumber evidence="4">3.2.1.21</ecNumber>
    </submittedName>
</protein>
<dbReference type="Pfam" id="PF14310">
    <property type="entry name" value="Fn3-like"/>
    <property type="match status" value="1"/>
</dbReference>
<keyword evidence="4" id="KW-0326">Glycosidase</keyword>
<evidence type="ECO:0000313" key="4">
    <source>
        <dbReference type="EMBL" id="EOR96333.1"/>
    </source>
</evidence>
<evidence type="ECO:0000259" key="3">
    <source>
        <dbReference type="SMART" id="SM01217"/>
    </source>
</evidence>
<evidence type="ECO:0000256" key="1">
    <source>
        <dbReference type="ARBA" id="ARBA00005336"/>
    </source>
</evidence>
<dbReference type="InterPro" id="IPR026891">
    <property type="entry name" value="Fn3-like"/>
</dbReference>
<dbReference type="RefSeq" id="WP_016193728.1">
    <property type="nucleotide sequence ID" value="NZ_AQPN01000019.1"/>
</dbReference>
<comment type="caution">
    <text evidence="4">The sequence shown here is derived from an EMBL/GenBank/DDBJ whole genome shotgun (WGS) entry which is preliminary data.</text>
</comment>
<dbReference type="EMBL" id="AQPN01000019">
    <property type="protein sequence ID" value="EOR96333.1"/>
    <property type="molecule type" value="Genomic_DNA"/>
</dbReference>
<dbReference type="InterPro" id="IPR002772">
    <property type="entry name" value="Glyco_hydro_3_C"/>
</dbReference>
<dbReference type="InterPro" id="IPR013783">
    <property type="entry name" value="Ig-like_fold"/>
</dbReference>
<dbReference type="SUPFAM" id="SSF52279">
    <property type="entry name" value="Beta-D-glucan exohydrolase, C-terminal domain"/>
    <property type="match status" value="1"/>
</dbReference>
<comment type="similarity">
    <text evidence="1">Belongs to the glycosyl hydrolase 3 family.</text>
</comment>
<gene>
    <name evidence="4" type="ORF">ADIARSV_0479</name>
</gene>
<dbReference type="eggNOG" id="COG1472">
    <property type="taxonomic scope" value="Bacteria"/>
</dbReference>
<dbReference type="EC" id="3.2.1.21" evidence="4"/>
<dbReference type="InterPro" id="IPR050288">
    <property type="entry name" value="Cellulose_deg_GH3"/>
</dbReference>
<feature type="domain" description="Fibronectin type III-like" evidence="3">
    <location>
        <begin position="321"/>
        <end position="390"/>
    </location>
</feature>
<keyword evidence="2 4" id="KW-0378">Hydrolase</keyword>
<sequence>MMGLFEHPYVDPIRAKMEVGSAKNKELARRLAQQSIILLKNENNLLPLNKSIKSIAVIGPNADNIYNQLGDYTAPQDQENVVTVLKGIKSKLGAASKVTYVKGCAIRDTGFNEIAEAVNAARHAEVAVVVLGGSSARDFNTEYLNTGAANAAAGASAVSDMESGEGYDRSTLDLMGKQLEMLQAIVKTGTPVVLVLIEGRPLNLNWPSENVPAIINAWYPGQEGGDAIADVLFGDYNPAGRLPISIPRSVGQLPVYYNVKKPLSHDYVEIGADPLYKFGYGLSYSKFEYSNLVIMKNSANDSSLVSVRFDVKNKSQRKGDEVIQLYVTDKVSSMVSPVKQLKKFKRVSFNAGEQKTIELNLNKKDLAILNLNMEWVVESGEFSVIVGASSSDIRLNGKVSIE</sequence>
<evidence type="ECO:0000256" key="2">
    <source>
        <dbReference type="ARBA" id="ARBA00022801"/>
    </source>
</evidence>
<dbReference type="PANTHER" id="PTHR42715">
    <property type="entry name" value="BETA-GLUCOSIDASE"/>
    <property type="match status" value="1"/>
</dbReference>
<dbReference type="InterPro" id="IPR036881">
    <property type="entry name" value="Glyco_hydro_3_C_sf"/>
</dbReference>